<proteinExistence type="predicted"/>
<dbReference type="InterPro" id="IPR038604">
    <property type="entry name" value="HopJ_sf"/>
</dbReference>
<protein>
    <submittedName>
        <fullName evidence="1">HopJ type III effector protein</fullName>
    </submittedName>
</protein>
<dbReference type="AlphaFoldDB" id="A0A8J6QLJ3"/>
<evidence type="ECO:0000313" key="2">
    <source>
        <dbReference type="Proteomes" id="UP000638014"/>
    </source>
</evidence>
<dbReference type="Gene3D" id="3.20.160.10">
    <property type="entry name" value="vpa0580 domain like"/>
    <property type="match status" value="1"/>
</dbReference>
<dbReference type="EMBL" id="JACXAF010000018">
    <property type="protein sequence ID" value="MBD1390491.1"/>
    <property type="molecule type" value="Genomic_DNA"/>
</dbReference>
<comment type="caution">
    <text evidence="1">The sequence shown here is derived from an EMBL/GenBank/DDBJ whole genome shotgun (WGS) entry which is preliminary data.</text>
</comment>
<evidence type="ECO:0000313" key="1">
    <source>
        <dbReference type="EMBL" id="MBD1390491.1"/>
    </source>
</evidence>
<gene>
    <name evidence="1" type="ORF">IC617_13705</name>
</gene>
<name>A0A8J6QLJ3_9GAMM</name>
<organism evidence="1 2">
    <name type="scientific">Neiella litorisoli</name>
    <dbReference type="NCBI Taxonomy" id="2771431"/>
    <lineage>
        <taxon>Bacteria</taxon>
        <taxon>Pseudomonadati</taxon>
        <taxon>Pseudomonadota</taxon>
        <taxon>Gammaproteobacteria</taxon>
        <taxon>Alteromonadales</taxon>
        <taxon>Echinimonadaceae</taxon>
        <taxon>Neiella</taxon>
    </lineage>
</organism>
<dbReference type="Proteomes" id="UP000638014">
    <property type="component" value="Unassembled WGS sequence"/>
</dbReference>
<sequence>MPMTTPQQLLEQLAQQADNIVFADVMAVIDSHYDFTASAFDNGAIHNAAGENSGSCKVFAFGQLHQLNELQTLALFGEHYRAVKGNPDGDDHQNIRNFISHGWAGIKLNQSPLAPR</sequence>
<dbReference type="InterPro" id="IPR014984">
    <property type="entry name" value="HopJ"/>
</dbReference>
<dbReference type="Pfam" id="PF08888">
    <property type="entry name" value="HopJ"/>
    <property type="match status" value="1"/>
</dbReference>
<keyword evidence="2" id="KW-1185">Reference proteome</keyword>
<reference evidence="1" key="1">
    <citation type="submission" date="2020-09" db="EMBL/GenBank/DDBJ databases">
        <title>A novel bacterium of genus Neiella, isolated from South China Sea.</title>
        <authorList>
            <person name="Huang H."/>
            <person name="Mo K."/>
            <person name="Hu Y."/>
        </authorList>
    </citation>
    <scope>NUCLEOTIDE SEQUENCE</scope>
    <source>
        <strain evidence="1">HB171785</strain>
    </source>
</reference>
<accession>A0A8J6QLJ3</accession>